<feature type="transmembrane region" description="Helical" evidence="1">
    <location>
        <begin position="40"/>
        <end position="58"/>
    </location>
</feature>
<dbReference type="EMBL" id="JAACJO010000002">
    <property type="protein sequence ID" value="KAF5362433.1"/>
    <property type="molecule type" value="Genomic_DNA"/>
</dbReference>
<keyword evidence="1" id="KW-0812">Transmembrane</keyword>
<keyword evidence="1" id="KW-0472">Membrane</keyword>
<keyword evidence="1" id="KW-1133">Transmembrane helix</keyword>
<feature type="transmembrane region" description="Helical" evidence="1">
    <location>
        <begin position="70"/>
        <end position="92"/>
    </location>
</feature>
<comment type="caution">
    <text evidence="2">The sequence shown here is derived from an EMBL/GenBank/DDBJ whole genome shotgun (WGS) entry which is preliminary data.</text>
</comment>
<evidence type="ECO:0000256" key="1">
    <source>
        <dbReference type="SAM" id="Phobius"/>
    </source>
</evidence>
<dbReference type="AlphaFoldDB" id="A0A8H5GCL7"/>
<feature type="transmembrane region" description="Helical" evidence="1">
    <location>
        <begin position="112"/>
        <end position="130"/>
    </location>
</feature>
<organism evidence="2 3">
    <name type="scientific">Leucocoprinus leucothites</name>
    <dbReference type="NCBI Taxonomy" id="201217"/>
    <lineage>
        <taxon>Eukaryota</taxon>
        <taxon>Fungi</taxon>
        <taxon>Dikarya</taxon>
        <taxon>Basidiomycota</taxon>
        <taxon>Agaricomycotina</taxon>
        <taxon>Agaricomycetes</taxon>
        <taxon>Agaricomycetidae</taxon>
        <taxon>Agaricales</taxon>
        <taxon>Agaricineae</taxon>
        <taxon>Agaricaceae</taxon>
        <taxon>Leucocoprinus</taxon>
    </lineage>
</organism>
<feature type="transmembrane region" description="Helical" evidence="1">
    <location>
        <begin position="247"/>
        <end position="268"/>
    </location>
</feature>
<dbReference type="Proteomes" id="UP000559027">
    <property type="component" value="Unassembled WGS sequence"/>
</dbReference>
<dbReference type="OrthoDB" id="3024701at2759"/>
<proteinExistence type="predicted"/>
<feature type="transmembrane region" description="Helical" evidence="1">
    <location>
        <begin position="214"/>
        <end position="235"/>
    </location>
</feature>
<evidence type="ECO:0000313" key="2">
    <source>
        <dbReference type="EMBL" id="KAF5362433.1"/>
    </source>
</evidence>
<feature type="transmembrane region" description="Helical" evidence="1">
    <location>
        <begin position="137"/>
        <end position="161"/>
    </location>
</feature>
<gene>
    <name evidence="2" type="ORF">D9756_002755</name>
</gene>
<evidence type="ECO:0000313" key="3">
    <source>
        <dbReference type="Proteomes" id="UP000559027"/>
    </source>
</evidence>
<name>A0A8H5GCL7_9AGAR</name>
<feature type="transmembrane region" description="Helical" evidence="1">
    <location>
        <begin position="173"/>
        <end position="194"/>
    </location>
</feature>
<protein>
    <submittedName>
        <fullName evidence="2">Uncharacterized protein</fullName>
    </submittedName>
</protein>
<sequence length="295" mass="32556">MPMSAQHDYHPLGTRNDVPVTTSQLDPNFSAYLSGYMFEIFLYGINSLLFATIVFILLGRNEGLPRRALLASAMAMFLVTTSNISLSIYIIFHDLIPTGFVKTTALIRVKHTLIFVSNVFADALLIYRCYAVWSRSLYAIAAPCALLLTTAVYGAIVMPGLADEVQSSKEHAFLWLTLSLSVLITTLTATRIWWMARQVRVLLGYDFAKKHYSVVATTIETGAIYAAYISVYQILGQVGFHSFILDIALSQVAVIAPMLIIVQAGLGLQIRDIGTTLRLENRPSAMVFTTVNSSV</sequence>
<keyword evidence="3" id="KW-1185">Reference proteome</keyword>
<reference evidence="2 3" key="1">
    <citation type="journal article" date="2020" name="ISME J.">
        <title>Uncovering the hidden diversity of litter-decomposition mechanisms in mushroom-forming fungi.</title>
        <authorList>
            <person name="Floudas D."/>
            <person name="Bentzer J."/>
            <person name="Ahren D."/>
            <person name="Johansson T."/>
            <person name="Persson P."/>
            <person name="Tunlid A."/>
        </authorList>
    </citation>
    <scope>NUCLEOTIDE SEQUENCE [LARGE SCALE GENOMIC DNA]</scope>
    <source>
        <strain evidence="2 3">CBS 146.42</strain>
    </source>
</reference>
<accession>A0A8H5GCL7</accession>